<evidence type="ECO:0000313" key="2">
    <source>
        <dbReference type="Proteomes" id="UP000190285"/>
    </source>
</evidence>
<proteinExistence type="predicted"/>
<keyword evidence="2" id="KW-1185">Reference proteome</keyword>
<reference evidence="1 2" key="1">
    <citation type="submission" date="2017-02" db="EMBL/GenBank/DDBJ databases">
        <authorList>
            <person name="Peterson S.W."/>
        </authorList>
    </citation>
    <scope>NUCLEOTIDE SEQUENCE [LARGE SCALE GENOMIC DNA]</scope>
    <source>
        <strain evidence="1 2">M1</strain>
    </source>
</reference>
<name>A0A1T5KEL7_9FIRM</name>
<dbReference type="Proteomes" id="UP000190285">
    <property type="component" value="Unassembled WGS sequence"/>
</dbReference>
<organism evidence="1 2">
    <name type="scientific">Maledivibacter halophilus</name>
    <dbReference type="NCBI Taxonomy" id="36842"/>
    <lineage>
        <taxon>Bacteria</taxon>
        <taxon>Bacillati</taxon>
        <taxon>Bacillota</taxon>
        <taxon>Clostridia</taxon>
        <taxon>Peptostreptococcales</taxon>
        <taxon>Caminicellaceae</taxon>
        <taxon>Maledivibacter</taxon>
    </lineage>
</organism>
<protein>
    <submittedName>
        <fullName evidence="1">Uncharacterized protein</fullName>
    </submittedName>
</protein>
<accession>A0A1T5KEL7</accession>
<dbReference type="EMBL" id="FUZT01000004">
    <property type="protein sequence ID" value="SKC62117.1"/>
    <property type="molecule type" value="Genomic_DNA"/>
</dbReference>
<dbReference type="STRING" id="36842.SAMN02194393_01735"/>
<sequence>MANHGLKILIFQTKVLVREGGGIRMKRVRREKLYPIIKRIKPFFWKECRFCNREFKREIGYEIEDMTVVNPRVFWSYCCNECAKSIDDVAKLVNSAKLRKPPRYLTNGIKK</sequence>
<gene>
    <name evidence="1" type="ORF">SAMN02194393_01735</name>
</gene>
<evidence type="ECO:0000313" key="1">
    <source>
        <dbReference type="EMBL" id="SKC62117.1"/>
    </source>
</evidence>
<dbReference type="AlphaFoldDB" id="A0A1T5KEL7"/>